<evidence type="ECO:0000256" key="1">
    <source>
        <dbReference type="SAM" id="MobiDB-lite"/>
    </source>
</evidence>
<keyword evidence="2" id="KW-1133">Transmembrane helix</keyword>
<sequence>MASLMKNIFDFIQARLLNLAVVAVLSGCYLAYEYRDRIFKQKKPLTAVESEDSEDTLARGGGRSRPRSRSRSFEANTKRRGGQKKCRRCPECGLCNEA</sequence>
<proteinExistence type="predicted"/>
<name>A0A8S4G672_PLUXY</name>
<evidence type="ECO:0000256" key="2">
    <source>
        <dbReference type="SAM" id="Phobius"/>
    </source>
</evidence>
<dbReference type="AlphaFoldDB" id="A0A8S4G672"/>
<comment type="caution">
    <text evidence="3">The sequence shown here is derived from an EMBL/GenBank/DDBJ whole genome shotgun (WGS) entry which is preliminary data.</text>
</comment>
<gene>
    <name evidence="3" type="ORF">PLXY2_LOCUS12661</name>
</gene>
<evidence type="ECO:0000313" key="4">
    <source>
        <dbReference type="Proteomes" id="UP000653454"/>
    </source>
</evidence>
<feature type="region of interest" description="Disordered" evidence="1">
    <location>
        <begin position="45"/>
        <end position="88"/>
    </location>
</feature>
<keyword evidence="2" id="KW-0812">Transmembrane</keyword>
<dbReference type="EMBL" id="CAJHNJ030000078">
    <property type="protein sequence ID" value="CAG9134462.1"/>
    <property type="molecule type" value="Genomic_DNA"/>
</dbReference>
<feature type="compositionally biased region" description="Basic residues" evidence="1">
    <location>
        <begin position="78"/>
        <end position="87"/>
    </location>
</feature>
<reference evidence="3" key="1">
    <citation type="submission" date="2020-11" db="EMBL/GenBank/DDBJ databases">
        <authorList>
            <person name="Whiteford S."/>
        </authorList>
    </citation>
    <scope>NUCLEOTIDE SEQUENCE</scope>
</reference>
<keyword evidence="2" id="KW-0472">Membrane</keyword>
<dbReference type="Proteomes" id="UP000653454">
    <property type="component" value="Unassembled WGS sequence"/>
</dbReference>
<dbReference type="PROSITE" id="PS51257">
    <property type="entry name" value="PROKAR_LIPOPROTEIN"/>
    <property type="match status" value="1"/>
</dbReference>
<protein>
    <submittedName>
        <fullName evidence="3">(diamondback moth) hypothetical protein</fullName>
    </submittedName>
</protein>
<feature type="transmembrane region" description="Helical" evidence="2">
    <location>
        <begin position="12"/>
        <end position="32"/>
    </location>
</feature>
<keyword evidence="4" id="KW-1185">Reference proteome</keyword>
<accession>A0A8S4G672</accession>
<evidence type="ECO:0000313" key="3">
    <source>
        <dbReference type="EMBL" id="CAG9134462.1"/>
    </source>
</evidence>
<organism evidence="3 4">
    <name type="scientific">Plutella xylostella</name>
    <name type="common">Diamondback moth</name>
    <name type="synonym">Plutella maculipennis</name>
    <dbReference type="NCBI Taxonomy" id="51655"/>
    <lineage>
        <taxon>Eukaryota</taxon>
        <taxon>Metazoa</taxon>
        <taxon>Ecdysozoa</taxon>
        <taxon>Arthropoda</taxon>
        <taxon>Hexapoda</taxon>
        <taxon>Insecta</taxon>
        <taxon>Pterygota</taxon>
        <taxon>Neoptera</taxon>
        <taxon>Endopterygota</taxon>
        <taxon>Lepidoptera</taxon>
        <taxon>Glossata</taxon>
        <taxon>Ditrysia</taxon>
        <taxon>Yponomeutoidea</taxon>
        <taxon>Plutellidae</taxon>
        <taxon>Plutella</taxon>
    </lineage>
</organism>